<dbReference type="SUPFAM" id="SSF56059">
    <property type="entry name" value="Glutathione synthetase ATP-binding domain-like"/>
    <property type="match status" value="1"/>
</dbReference>
<comment type="cofactor">
    <cofactor evidence="2">
        <name>Mg(2+)</name>
        <dbReference type="ChEBI" id="CHEBI:18420"/>
    </cofactor>
</comment>
<reference evidence="15 16" key="1">
    <citation type="journal article" date="2009" name="Stand. Genomic Sci.">
        <title>Complete genome sequence of Acidimicrobium ferrooxidans type strain (ICP).</title>
        <authorList>
            <person name="Clum A."/>
            <person name="Nolan M."/>
            <person name="Lang E."/>
            <person name="Glavina Del Rio T."/>
            <person name="Tice H."/>
            <person name="Copeland A."/>
            <person name="Cheng J.F."/>
            <person name="Lucas S."/>
            <person name="Chen F."/>
            <person name="Bruce D."/>
            <person name="Goodwin L."/>
            <person name="Pitluck S."/>
            <person name="Ivanova N."/>
            <person name="Mavrommatis K."/>
            <person name="Mikhailova N."/>
            <person name="Pati A."/>
            <person name="Chen A."/>
            <person name="Palaniappan K."/>
            <person name="Goker M."/>
            <person name="Spring S."/>
            <person name="Land M."/>
            <person name="Hauser L."/>
            <person name="Chang Y.J."/>
            <person name="Jeffries C.C."/>
            <person name="Chain P."/>
            <person name="Bristow J."/>
            <person name="Eisen J.A."/>
            <person name="Markowitz V."/>
            <person name="Hugenholtz P."/>
            <person name="Kyrpides N.C."/>
            <person name="Klenk H.P."/>
            <person name="Lapidus A."/>
        </authorList>
    </citation>
    <scope>NUCLEOTIDE SEQUENCE [LARGE SCALE GENOMIC DNA]</scope>
    <source>
        <strain evidence="16">DSM 10331 / JCM 15462 / NBRC 103882 / ICP</strain>
    </source>
</reference>
<dbReference type="GO" id="GO:0005524">
    <property type="term" value="F:ATP binding"/>
    <property type="evidence" value="ECO:0007669"/>
    <property type="project" value="UniProtKB-UniRule"/>
</dbReference>
<dbReference type="EC" id="6.3.4.13" evidence="4 12"/>
<proteinExistence type="inferred from homology"/>
<evidence type="ECO:0000256" key="2">
    <source>
        <dbReference type="ARBA" id="ARBA00001946"/>
    </source>
</evidence>
<dbReference type="OrthoDB" id="9807240at2"/>
<protein>
    <recommendedName>
        <fullName evidence="4 12">Phosphoribosylamine--glycine ligase</fullName>
        <ecNumber evidence="4 12">6.3.4.13</ecNumber>
    </recommendedName>
    <alternativeName>
        <fullName evidence="12">GARS</fullName>
    </alternativeName>
    <alternativeName>
        <fullName evidence="10 12">Glycinamide ribonucleotide synthetase</fullName>
    </alternativeName>
    <alternativeName>
        <fullName evidence="11 12">Phosphoribosylglycinamide synthetase</fullName>
    </alternativeName>
</protein>
<dbReference type="InterPro" id="IPR011054">
    <property type="entry name" value="Rudment_hybrid_motif"/>
</dbReference>
<dbReference type="InterPro" id="IPR020560">
    <property type="entry name" value="PRibGlycinamide_synth_C-dom"/>
</dbReference>
<gene>
    <name evidence="12" type="primary">purD</name>
    <name evidence="15" type="ordered locus">Afer_1957</name>
</gene>
<dbReference type="PROSITE" id="PS00184">
    <property type="entry name" value="GARS"/>
    <property type="match status" value="1"/>
</dbReference>
<keyword evidence="8 13" id="KW-0067">ATP-binding</keyword>
<dbReference type="PANTHER" id="PTHR43472">
    <property type="entry name" value="PHOSPHORIBOSYLAMINE--GLYCINE LIGASE"/>
    <property type="match status" value="1"/>
</dbReference>
<dbReference type="GO" id="GO:0006189">
    <property type="term" value="P:'de novo' IMP biosynthetic process"/>
    <property type="evidence" value="ECO:0007669"/>
    <property type="project" value="UniProtKB-UniRule"/>
</dbReference>
<evidence type="ECO:0000256" key="3">
    <source>
        <dbReference type="ARBA" id="ARBA00005174"/>
    </source>
</evidence>
<comment type="similarity">
    <text evidence="9 12">Belongs to the GARS family.</text>
</comment>
<evidence type="ECO:0000313" key="16">
    <source>
        <dbReference type="Proteomes" id="UP000000771"/>
    </source>
</evidence>
<evidence type="ECO:0000256" key="7">
    <source>
        <dbReference type="ARBA" id="ARBA00022755"/>
    </source>
</evidence>
<dbReference type="Gene3D" id="3.40.50.20">
    <property type="match status" value="1"/>
</dbReference>
<dbReference type="SMART" id="SM01209">
    <property type="entry name" value="GARS_A"/>
    <property type="match status" value="1"/>
</dbReference>
<organism evidence="15 16">
    <name type="scientific">Acidimicrobium ferrooxidans (strain DSM 10331 / JCM 15462 / NBRC 103882 / ICP)</name>
    <dbReference type="NCBI Taxonomy" id="525909"/>
    <lineage>
        <taxon>Bacteria</taxon>
        <taxon>Bacillati</taxon>
        <taxon>Actinomycetota</taxon>
        <taxon>Acidimicrobiia</taxon>
        <taxon>Acidimicrobiales</taxon>
        <taxon>Acidimicrobiaceae</taxon>
        <taxon>Acidimicrobium</taxon>
    </lineage>
</organism>
<dbReference type="SUPFAM" id="SSF51246">
    <property type="entry name" value="Rudiment single hybrid motif"/>
    <property type="match status" value="1"/>
</dbReference>
<dbReference type="eggNOG" id="COG0151">
    <property type="taxonomic scope" value="Bacteria"/>
</dbReference>
<dbReference type="NCBIfam" id="TIGR00877">
    <property type="entry name" value="purD"/>
    <property type="match status" value="1"/>
</dbReference>
<dbReference type="Pfam" id="PF02843">
    <property type="entry name" value="GARS_C"/>
    <property type="match status" value="1"/>
</dbReference>
<keyword evidence="5 12" id="KW-0436">Ligase</keyword>
<dbReference type="UniPathway" id="UPA00074">
    <property type="reaction ID" value="UER00125"/>
</dbReference>
<dbReference type="EMBL" id="CP001631">
    <property type="protein sequence ID" value="ACU54861.1"/>
    <property type="molecule type" value="Genomic_DNA"/>
</dbReference>
<dbReference type="SMART" id="SM01210">
    <property type="entry name" value="GARS_C"/>
    <property type="match status" value="1"/>
</dbReference>
<evidence type="ECO:0000259" key="14">
    <source>
        <dbReference type="PROSITE" id="PS50975"/>
    </source>
</evidence>
<comment type="cofactor">
    <cofactor evidence="1">
        <name>Mn(2+)</name>
        <dbReference type="ChEBI" id="CHEBI:29035"/>
    </cofactor>
</comment>
<dbReference type="PANTHER" id="PTHR43472:SF1">
    <property type="entry name" value="PHOSPHORIBOSYLAMINE--GLYCINE LIGASE, CHLOROPLASTIC"/>
    <property type="match status" value="1"/>
</dbReference>
<dbReference type="InterPro" id="IPR037123">
    <property type="entry name" value="PRibGlycinamide_synth_C_sf"/>
</dbReference>
<keyword evidence="7 12" id="KW-0658">Purine biosynthesis</keyword>
<dbReference type="STRING" id="525909.Afer_1957"/>
<dbReference type="Gene3D" id="3.30.1490.20">
    <property type="entry name" value="ATP-grasp fold, A domain"/>
    <property type="match status" value="1"/>
</dbReference>
<evidence type="ECO:0000256" key="12">
    <source>
        <dbReference type="HAMAP-Rule" id="MF_00138"/>
    </source>
</evidence>
<evidence type="ECO:0000256" key="13">
    <source>
        <dbReference type="PROSITE-ProRule" id="PRU00409"/>
    </source>
</evidence>
<name>C7M1W4_ACIFD</name>
<dbReference type="HOGENOM" id="CLU_027420_3_1_11"/>
<dbReference type="Gene3D" id="3.90.600.10">
    <property type="entry name" value="Phosphoribosylglycinamide synthetase, C-terminal domain"/>
    <property type="match status" value="1"/>
</dbReference>
<evidence type="ECO:0000256" key="5">
    <source>
        <dbReference type="ARBA" id="ARBA00022598"/>
    </source>
</evidence>
<sequence length="408" mass="41962">MRVLIVGSGAREHALADAVSRGGASVVVAPGNAGIATRFEVSADEARAIEADLVVIGPEAPLVAGLADDLRAAGRLVVGPGAAGAALEGSKIAMKRLCDAAGVPTARWGVATTIEEAAALFDRFGPPYVIKTDGLAAGKGVLVTRDRLAAEADVRAKLSGEAFGDAGRRLVIEEGLGGRELSMIWLVNERDARLLPVAQDHKRLLDGDLGPNTGGMGAYAPAPWANDSLIEEATDRVLEPLLAELRRVGIVYRGFLYAGLMATEDGLSLLEINVRLGDPEAQAIAPLLGEGFVDALVAAARGGTIGDLDVQAGAALGIVMAARGYPEASIGGDRIEGIAEAERLGARVYTAGVRAEADGALATTGGRILTVVGRGDDLATAREVAYRARQAIRIEGATWRSDLGLGAE</sequence>
<dbReference type="Gene3D" id="3.30.470.20">
    <property type="entry name" value="ATP-grasp fold, B domain"/>
    <property type="match status" value="1"/>
</dbReference>
<dbReference type="AlphaFoldDB" id="C7M1W4"/>
<dbReference type="RefSeq" id="WP_015799337.1">
    <property type="nucleotide sequence ID" value="NC_013124.1"/>
</dbReference>
<dbReference type="GO" id="GO:0046872">
    <property type="term" value="F:metal ion binding"/>
    <property type="evidence" value="ECO:0007669"/>
    <property type="project" value="InterPro"/>
</dbReference>
<dbReference type="InterPro" id="IPR016185">
    <property type="entry name" value="PreATP-grasp_dom_sf"/>
</dbReference>
<dbReference type="Pfam" id="PF01071">
    <property type="entry name" value="GARS_A"/>
    <property type="match status" value="1"/>
</dbReference>
<dbReference type="Pfam" id="PF02844">
    <property type="entry name" value="GARS_N"/>
    <property type="match status" value="1"/>
</dbReference>
<comment type="catalytic activity">
    <reaction evidence="12">
        <text>5-phospho-beta-D-ribosylamine + glycine + ATP = N(1)-(5-phospho-beta-D-ribosyl)glycinamide + ADP + phosphate + H(+)</text>
        <dbReference type="Rhea" id="RHEA:17453"/>
        <dbReference type="ChEBI" id="CHEBI:15378"/>
        <dbReference type="ChEBI" id="CHEBI:30616"/>
        <dbReference type="ChEBI" id="CHEBI:43474"/>
        <dbReference type="ChEBI" id="CHEBI:57305"/>
        <dbReference type="ChEBI" id="CHEBI:58681"/>
        <dbReference type="ChEBI" id="CHEBI:143788"/>
        <dbReference type="ChEBI" id="CHEBI:456216"/>
        <dbReference type="EC" id="6.3.4.13"/>
    </reaction>
</comment>
<comment type="pathway">
    <text evidence="3 12">Purine metabolism; IMP biosynthesis via de novo pathway; N(1)-(5-phospho-D-ribosyl)glycinamide from 5-phospho-alpha-D-ribose 1-diphosphate: step 2/2.</text>
</comment>
<evidence type="ECO:0000256" key="8">
    <source>
        <dbReference type="ARBA" id="ARBA00022840"/>
    </source>
</evidence>
<evidence type="ECO:0000256" key="1">
    <source>
        <dbReference type="ARBA" id="ARBA00001936"/>
    </source>
</evidence>
<evidence type="ECO:0000256" key="4">
    <source>
        <dbReference type="ARBA" id="ARBA00013255"/>
    </source>
</evidence>
<evidence type="ECO:0000313" key="15">
    <source>
        <dbReference type="EMBL" id="ACU54861.1"/>
    </source>
</evidence>
<dbReference type="InterPro" id="IPR011761">
    <property type="entry name" value="ATP-grasp"/>
</dbReference>
<dbReference type="Proteomes" id="UP000000771">
    <property type="component" value="Chromosome"/>
</dbReference>
<dbReference type="InterPro" id="IPR013815">
    <property type="entry name" value="ATP_grasp_subdomain_1"/>
</dbReference>
<dbReference type="InterPro" id="IPR020561">
    <property type="entry name" value="PRibGlycinamid_synth_ATP-grasp"/>
</dbReference>
<dbReference type="KEGG" id="afo:Afer_1957"/>
<dbReference type="SUPFAM" id="SSF52440">
    <property type="entry name" value="PreATP-grasp domain"/>
    <property type="match status" value="1"/>
</dbReference>
<keyword evidence="16" id="KW-1185">Reference proteome</keyword>
<dbReference type="PROSITE" id="PS50975">
    <property type="entry name" value="ATP_GRASP"/>
    <property type="match status" value="1"/>
</dbReference>
<evidence type="ECO:0000256" key="10">
    <source>
        <dbReference type="ARBA" id="ARBA00042242"/>
    </source>
</evidence>
<dbReference type="GO" id="GO:0004637">
    <property type="term" value="F:phosphoribosylamine-glycine ligase activity"/>
    <property type="evidence" value="ECO:0007669"/>
    <property type="project" value="UniProtKB-UniRule"/>
</dbReference>
<dbReference type="InterPro" id="IPR020562">
    <property type="entry name" value="PRibGlycinamide_synth_N"/>
</dbReference>
<evidence type="ECO:0000256" key="9">
    <source>
        <dbReference type="ARBA" id="ARBA00038345"/>
    </source>
</evidence>
<accession>C7M1W4</accession>
<dbReference type="HAMAP" id="MF_00138">
    <property type="entry name" value="GARS"/>
    <property type="match status" value="1"/>
</dbReference>
<dbReference type="InterPro" id="IPR020559">
    <property type="entry name" value="PRibGlycinamide_synth_CS"/>
</dbReference>
<dbReference type="InterPro" id="IPR000115">
    <property type="entry name" value="PRibGlycinamide_synth"/>
</dbReference>
<evidence type="ECO:0000256" key="6">
    <source>
        <dbReference type="ARBA" id="ARBA00022741"/>
    </source>
</evidence>
<dbReference type="GO" id="GO:0009113">
    <property type="term" value="P:purine nucleobase biosynthetic process"/>
    <property type="evidence" value="ECO:0007669"/>
    <property type="project" value="InterPro"/>
</dbReference>
<feature type="domain" description="ATP-grasp" evidence="14">
    <location>
        <begin position="95"/>
        <end position="301"/>
    </location>
</feature>
<evidence type="ECO:0000256" key="11">
    <source>
        <dbReference type="ARBA" id="ARBA00042864"/>
    </source>
</evidence>
<keyword evidence="6 13" id="KW-0547">Nucleotide-binding</keyword>